<organism evidence="2 3">
    <name type="scientific">Bacillus safensis</name>
    <dbReference type="NCBI Taxonomy" id="561879"/>
    <lineage>
        <taxon>Bacteria</taxon>
        <taxon>Bacillati</taxon>
        <taxon>Bacillota</taxon>
        <taxon>Bacilli</taxon>
        <taxon>Bacillales</taxon>
        <taxon>Bacillaceae</taxon>
        <taxon>Bacillus</taxon>
    </lineage>
</organism>
<comment type="similarity">
    <text evidence="1">Belongs to the short-chain dehydrogenases/reductases (SDR) family.</text>
</comment>
<keyword evidence="3" id="KW-1185">Reference proteome</keyword>
<evidence type="ECO:0000256" key="1">
    <source>
        <dbReference type="ARBA" id="ARBA00006484"/>
    </source>
</evidence>
<keyword evidence="2" id="KW-0560">Oxidoreductase</keyword>
<dbReference type="PANTHER" id="PTHR42879">
    <property type="entry name" value="3-OXOACYL-(ACYL-CARRIER-PROTEIN) REDUCTASE"/>
    <property type="match status" value="1"/>
</dbReference>
<accession>A0A5C0WHF6</accession>
<evidence type="ECO:0000313" key="3">
    <source>
        <dbReference type="Proteomes" id="UP000325032"/>
    </source>
</evidence>
<dbReference type="EC" id="1.3.1.-" evidence="2"/>
<protein>
    <submittedName>
        <fullName evidence="2">NADPH-dependent reductase BacG</fullName>
        <ecNumber evidence="2">1.3.1.-</ecNumber>
    </submittedName>
</protein>
<dbReference type="SUPFAM" id="SSF51735">
    <property type="entry name" value="NAD(P)-binding Rossmann-fold domains"/>
    <property type="match status" value="1"/>
</dbReference>
<proteinExistence type="inferred from homology"/>
<dbReference type="Gene3D" id="3.40.50.720">
    <property type="entry name" value="NAD(P)-binding Rossmann-like Domain"/>
    <property type="match status" value="1"/>
</dbReference>
<reference evidence="2 3" key="1">
    <citation type="journal article" date="2018" name="Plant Biotechnol. Rep.">
        <title>Diversity and antifungal activity of endophytic bacteria associated with Panax ginseng seedlings.</title>
        <authorList>
            <person name="Park J.M."/>
            <person name="Hong C.E."/>
            <person name="Jo S.H."/>
        </authorList>
    </citation>
    <scope>NUCLEOTIDE SEQUENCE [LARGE SCALE GENOMIC DNA]</scope>
    <source>
        <strain evidence="2 3">PgKB20</strain>
    </source>
</reference>
<dbReference type="PANTHER" id="PTHR42879:SF6">
    <property type="entry name" value="NADPH-DEPENDENT REDUCTASE BACG"/>
    <property type="match status" value="1"/>
</dbReference>
<evidence type="ECO:0000313" key="2">
    <source>
        <dbReference type="EMBL" id="QEK63615.1"/>
    </source>
</evidence>
<dbReference type="InterPro" id="IPR036291">
    <property type="entry name" value="NAD(P)-bd_dom_sf"/>
</dbReference>
<dbReference type="Pfam" id="PF13561">
    <property type="entry name" value="adh_short_C2"/>
    <property type="match status" value="1"/>
</dbReference>
<sequence length="312" mass="34078">MTKRSGLIGKRHLNRERGPFAGERSFFVEIHSICVILCICTKLIRKGMWMSLSKRIAFVTGASTGIGKAIAIKLAAQDNVKIIINSRNQSSLEEAQQHIGRMAETKEPVALFCGDMSDEGVRAEAFTKIEKEFGRLDVLINNIPGGKPDTFDSCDSEQMMAAFSQKAIAYIDMMKRAAAMMKRHEYGRIIQIVGNLWKEPGDQMFTNSMMNAAIINASKNAATQLAPSGITVNCLNPGFIATDRYEQFIGNMMRKQALSREEAVQAVASGIPMKRVGSASEMASLAAFIASEEASYLTGQQISVDGGSMKSI</sequence>
<dbReference type="GO" id="GO:0016491">
    <property type="term" value="F:oxidoreductase activity"/>
    <property type="evidence" value="ECO:0007669"/>
    <property type="project" value="UniProtKB-KW"/>
</dbReference>
<dbReference type="AlphaFoldDB" id="A0A5C0WHF6"/>
<dbReference type="InterPro" id="IPR002347">
    <property type="entry name" value="SDR_fam"/>
</dbReference>
<dbReference type="Proteomes" id="UP000325032">
    <property type="component" value="Chromosome"/>
</dbReference>
<dbReference type="PRINTS" id="PR00081">
    <property type="entry name" value="GDHRDH"/>
</dbReference>
<dbReference type="InterPro" id="IPR050259">
    <property type="entry name" value="SDR"/>
</dbReference>
<name>A0A5C0WHF6_BACIA</name>
<gene>
    <name evidence="2" type="primary">bacG</name>
    <name evidence="2" type="ORF">FX981_01856</name>
</gene>
<dbReference type="EMBL" id="CP043404">
    <property type="protein sequence ID" value="QEK63615.1"/>
    <property type="molecule type" value="Genomic_DNA"/>
</dbReference>